<evidence type="ECO:0000256" key="1">
    <source>
        <dbReference type="SAM" id="Phobius"/>
    </source>
</evidence>
<dbReference type="Proteomes" id="UP000250043">
    <property type="component" value="Unassembled WGS sequence"/>
</dbReference>
<dbReference type="EMBL" id="KV722342">
    <property type="protein sequence ID" value="OCH94656.1"/>
    <property type="molecule type" value="Genomic_DNA"/>
</dbReference>
<gene>
    <name evidence="3" type="ORF">OBBRIDRAFT_710872</name>
</gene>
<evidence type="ECO:0000313" key="3">
    <source>
        <dbReference type="EMBL" id="OCH94656.1"/>
    </source>
</evidence>
<evidence type="ECO:0000313" key="4">
    <source>
        <dbReference type="Proteomes" id="UP000250043"/>
    </source>
</evidence>
<keyword evidence="1" id="KW-1133">Transmembrane helix</keyword>
<keyword evidence="4" id="KW-1185">Reference proteome</keyword>
<dbReference type="InterPro" id="IPR045338">
    <property type="entry name" value="DUF6535"/>
</dbReference>
<name>A0A8E2J4W6_9APHY</name>
<proteinExistence type="predicted"/>
<evidence type="ECO:0000259" key="2">
    <source>
        <dbReference type="Pfam" id="PF20153"/>
    </source>
</evidence>
<feature type="non-terminal residue" evidence="3">
    <location>
        <position position="1"/>
    </location>
</feature>
<dbReference type="Pfam" id="PF20153">
    <property type="entry name" value="DUF6535"/>
    <property type="match status" value="1"/>
</dbReference>
<reference evidence="3 4" key="1">
    <citation type="submission" date="2016-07" db="EMBL/GenBank/DDBJ databases">
        <title>Draft genome of the white-rot fungus Obba rivulosa 3A-2.</title>
        <authorList>
            <consortium name="DOE Joint Genome Institute"/>
            <person name="Miettinen O."/>
            <person name="Riley R."/>
            <person name="Acob R."/>
            <person name="Barry K."/>
            <person name="Cullen D."/>
            <person name="De Vries R."/>
            <person name="Hainaut M."/>
            <person name="Hatakka A."/>
            <person name="Henrissat B."/>
            <person name="Hilden K."/>
            <person name="Kuo R."/>
            <person name="Labutti K."/>
            <person name="Lipzen A."/>
            <person name="Makela M.R."/>
            <person name="Sandor L."/>
            <person name="Spatafora J.W."/>
            <person name="Grigoriev I.V."/>
            <person name="Hibbett D.S."/>
        </authorList>
    </citation>
    <scope>NUCLEOTIDE SEQUENCE [LARGE SCALE GENOMIC DNA]</scope>
    <source>
        <strain evidence="3 4">3A-2</strain>
    </source>
</reference>
<feature type="non-terminal residue" evidence="3">
    <location>
        <position position="185"/>
    </location>
</feature>
<dbReference type="AlphaFoldDB" id="A0A8E2J4W6"/>
<protein>
    <recommendedName>
        <fullName evidence="2">DUF6535 domain-containing protein</fullName>
    </recommendedName>
</protein>
<feature type="transmembrane region" description="Helical" evidence="1">
    <location>
        <begin position="101"/>
        <end position="124"/>
    </location>
</feature>
<sequence>GWTIIDDKLRKRDEATVRAWKEEIDTSLIFAGLFSAVLTAFNVQVYPSLQPNAEIDLQTQVLVHLSAQLSLLSAGEHFVSPVRPASANTAHPTRPIVYVNALWFSSLVLSLAAASTGIVIRQWLNHFIHPTSSSSLHGVYIHCIRWDLGIISWHVPTMLSVLPILLQLAVLLFLIGLSVLLWTLN</sequence>
<dbReference type="OrthoDB" id="3269725at2759"/>
<feature type="transmembrane region" description="Helical" evidence="1">
    <location>
        <begin position="161"/>
        <end position="184"/>
    </location>
</feature>
<feature type="domain" description="DUF6535" evidence="2">
    <location>
        <begin position="2"/>
        <end position="183"/>
    </location>
</feature>
<accession>A0A8E2J4W6</accession>
<keyword evidence="1" id="KW-0472">Membrane</keyword>
<organism evidence="3 4">
    <name type="scientific">Obba rivulosa</name>
    <dbReference type="NCBI Taxonomy" id="1052685"/>
    <lineage>
        <taxon>Eukaryota</taxon>
        <taxon>Fungi</taxon>
        <taxon>Dikarya</taxon>
        <taxon>Basidiomycota</taxon>
        <taxon>Agaricomycotina</taxon>
        <taxon>Agaricomycetes</taxon>
        <taxon>Polyporales</taxon>
        <taxon>Gelatoporiaceae</taxon>
        <taxon>Obba</taxon>
    </lineage>
</organism>
<keyword evidence="1" id="KW-0812">Transmembrane</keyword>